<dbReference type="InterPro" id="IPR005467">
    <property type="entry name" value="His_kinase_dom"/>
</dbReference>
<dbReference type="Pfam" id="PF13424">
    <property type="entry name" value="TPR_12"/>
    <property type="match status" value="1"/>
</dbReference>
<feature type="domain" description="Histidine kinase" evidence="9">
    <location>
        <begin position="440"/>
        <end position="657"/>
    </location>
</feature>
<dbReference type="InterPro" id="IPR003594">
    <property type="entry name" value="HATPase_dom"/>
</dbReference>
<evidence type="ECO:0000256" key="3">
    <source>
        <dbReference type="ARBA" id="ARBA00022553"/>
    </source>
</evidence>
<evidence type="ECO:0000313" key="10">
    <source>
        <dbReference type="EMBL" id="MVN93119.1"/>
    </source>
</evidence>
<feature type="repeat" description="TPR" evidence="7">
    <location>
        <begin position="118"/>
        <end position="151"/>
    </location>
</feature>
<dbReference type="SMART" id="SM00387">
    <property type="entry name" value="HATPase_c"/>
    <property type="match status" value="1"/>
</dbReference>
<comment type="caution">
    <text evidence="10">The sequence shown here is derived from an EMBL/GenBank/DDBJ whole genome shotgun (WGS) entry which is preliminary data.</text>
</comment>
<dbReference type="InterPro" id="IPR050736">
    <property type="entry name" value="Sensor_HK_Regulatory"/>
</dbReference>
<proteinExistence type="predicted"/>
<evidence type="ECO:0000256" key="8">
    <source>
        <dbReference type="SAM" id="Phobius"/>
    </source>
</evidence>
<dbReference type="Pfam" id="PF02518">
    <property type="entry name" value="HATPase_c"/>
    <property type="match status" value="1"/>
</dbReference>
<dbReference type="PANTHER" id="PTHR43711:SF1">
    <property type="entry name" value="HISTIDINE KINASE 1"/>
    <property type="match status" value="1"/>
</dbReference>
<comment type="catalytic activity">
    <reaction evidence="1">
        <text>ATP + protein L-histidine = ADP + protein N-phospho-L-histidine.</text>
        <dbReference type="EC" id="2.7.13.3"/>
    </reaction>
</comment>
<feature type="transmembrane region" description="Helical" evidence="8">
    <location>
        <begin position="391"/>
        <end position="411"/>
    </location>
</feature>
<dbReference type="InterPro" id="IPR003661">
    <property type="entry name" value="HisK_dim/P_dom"/>
</dbReference>
<dbReference type="CDD" id="cd00082">
    <property type="entry name" value="HisKA"/>
    <property type="match status" value="1"/>
</dbReference>
<dbReference type="Gene3D" id="3.30.565.10">
    <property type="entry name" value="Histidine kinase-like ATPase, C-terminal domain"/>
    <property type="match status" value="1"/>
</dbReference>
<keyword evidence="11" id="KW-1185">Reference proteome</keyword>
<dbReference type="PROSITE" id="PS50109">
    <property type="entry name" value="HIS_KIN"/>
    <property type="match status" value="1"/>
</dbReference>
<dbReference type="SUPFAM" id="SSF47384">
    <property type="entry name" value="Homodimeric domain of signal transducing histidine kinase"/>
    <property type="match status" value="1"/>
</dbReference>
<evidence type="ECO:0000259" key="9">
    <source>
        <dbReference type="PROSITE" id="PS50109"/>
    </source>
</evidence>
<dbReference type="OrthoDB" id="9810447at2"/>
<keyword evidence="8" id="KW-0472">Membrane</keyword>
<sequence length="677" mass="75982">MPLLKFVLLILMFCLPLGWVKAQSAASLPVAKHNNALTISDLDKLVKRYRYSKPDSAVYYANQAILLAQKTNDLNGKAMMLNHLGMIDDNLGEFESSRAKYSEALQLYRKKGNAVGEAAVIIRLGVVELRKGNYDKAIGYFLQSLKVADRSNNEAGKMEAYLTVSEGYVGQRKFKMALTYLNIAEGINKTLPFSNLSLNIYNNYGIIYRELGLTEKAKTYLEKGILLSDEPQYQGLNISLTNNLAKVYNKEGNKRKSIQLQKSALEKARKIQNYLREYQTLTGLADTYGALNGKEAIHYYNLALNLVREKGARKQEIEVLGRLADLYKSQKNFETALLMKEKQNALADSFFYKKMARQVVSLQSGYELYKSKARVNQLKQQNSRQRLESNVFIGLCIASLFVVAIVSYYFYKTRKLNKLLNTANTSLEESNRVKDKLFSVLAHDLRSPFASVLDLMHLLEDDDIGAEERVMLVKKLTTAANISLETLNMLLKWGEMQIKGVRLNSMIVEPKQAITRVMGLVSSSAEKKKIRIIDRVDEHMAITVDPNHFEFIVRNLLSNAVKFTASGGNVIIAAEIDTELSEVVFSVTDSGVGIKAERIDRIFNISNTSTKGTNNETGTSLGLLICKEFIDLNKGRIWVNSVVNQGSTFYFALPLFKVTVPGVQIDTLSIKASKADI</sequence>
<protein>
    <recommendedName>
        <fullName evidence="2">histidine kinase</fullName>
        <ecNumber evidence="2">2.7.13.3</ecNumber>
    </recommendedName>
</protein>
<dbReference type="Proteomes" id="UP000434850">
    <property type="component" value="Unassembled WGS sequence"/>
</dbReference>
<accession>A0A6I4IIJ6</accession>
<dbReference type="Gene3D" id="1.10.287.130">
    <property type="match status" value="1"/>
</dbReference>
<keyword evidence="6" id="KW-0902">Two-component regulatory system</keyword>
<keyword evidence="8" id="KW-1133">Transmembrane helix</keyword>
<keyword evidence="8" id="KW-0812">Transmembrane</keyword>
<evidence type="ECO:0000256" key="6">
    <source>
        <dbReference type="ARBA" id="ARBA00023012"/>
    </source>
</evidence>
<name>A0A6I4IIJ6_9SPHI</name>
<dbReference type="InterPro" id="IPR036890">
    <property type="entry name" value="HATPase_C_sf"/>
</dbReference>
<keyword evidence="3" id="KW-0597">Phosphoprotein</keyword>
<dbReference type="PRINTS" id="PR00344">
    <property type="entry name" value="BCTRLSENSOR"/>
</dbReference>
<dbReference type="GO" id="GO:0000155">
    <property type="term" value="F:phosphorelay sensor kinase activity"/>
    <property type="evidence" value="ECO:0007669"/>
    <property type="project" value="InterPro"/>
</dbReference>
<keyword evidence="5" id="KW-0418">Kinase</keyword>
<dbReference type="EMBL" id="WQLA01000008">
    <property type="protein sequence ID" value="MVN93119.1"/>
    <property type="molecule type" value="Genomic_DNA"/>
</dbReference>
<dbReference type="PROSITE" id="PS50005">
    <property type="entry name" value="TPR"/>
    <property type="match status" value="1"/>
</dbReference>
<keyword evidence="4" id="KW-0808">Transferase</keyword>
<dbReference type="InterPro" id="IPR011990">
    <property type="entry name" value="TPR-like_helical_dom_sf"/>
</dbReference>
<dbReference type="SUPFAM" id="SSF48452">
    <property type="entry name" value="TPR-like"/>
    <property type="match status" value="2"/>
</dbReference>
<organism evidence="10 11">
    <name type="scientific">Mucilaginibacter aquatilis</name>
    <dbReference type="NCBI Taxonomy" id="1517760"/>
    <lineage>
        <taxon>Bacteria</taxon>
        <taxon>Pseudomonadati</taxon>
        <taxon>Bacteroidota</taxon>
        <taxon>Sphingobacteriia</taxon>
        <taxon>Sphingobacteriales</taxon>
        <taxon>Sphingobacteriaceae</taxon>
        <taxon>Mucilaginibacter</taxon>
    </lineage>
</organism>
<dbReference type="SMART" id="SM00028">
    <property type="entry name" value="TPR"/>
    <property type="match status" value="7"/>
</dbReference>
<gene>
    <name evidence="10" type="ORF">GO816_18450</name>
</gene>
<dbReference type="InterPro" id="IPR004358">
    <property type="entry name" value="Sig_transdc_His_kin-like_C"/>
</dbReference>
<reference evidence="10 11" key="1">
    <citation type="submission" date="2019-12" db="EMBL/GenBank/DDBJ databases">
        <title>Mucilaginibacter sp. HME9299 genome sequencing and assembly.</title>
        <authorList>
            <person name="Kang H."/>
            <person name="Kim H."/>
            <person name="Joh K."/>
        </authorList>
    </citation>
    <scope>NUCLEOTIDE SEQUENCE [LARGE SCALE GENOMIC DNA]</scope>
    <source>
        <strain evidence="10 11">HME9299</strain>
    </source>
</reference>
<evidence type="ECO:0000256" key="5">
    <source>
        <dbReference type="ARBA" id="ARBA00022777"/>
    </source>
</evidence>
<dbReference type="Pfam" id="PF13181">
    <property type="entry name" value="TPR_8"/>
    <property type="match status" value="1"/>
</dbReference>
<dbReference type="InterPro" id="IPR019734">
    <property type="entry name" value="TPR_rpt"/>
</dbReference>
<dbReference type="Gene3D" id="1.25.40.10">
    <property type="entry name" value="Tetratricopeptide repeat domain"/>
    <property type="match status" value="3"/>
</dbReference>
<evidence type="ECO:0000256" key="7">
    <source>
        <dbReference type="PROSITE-ProRule" id="PRU00339"/>
    </source>
</evidence>
<evidence type="ECO:0000313" key="11">
    <source>
        <dbReference type="Proteomes" id="UP000434850"/>
    </source>
</evidence>
<keyword evidence="7" id="KW-0802">TPR repeat</keyword>
<dbReference type="SUPFAM" id="SSF55874">
    <property type="entry name" value="ATPase domain of HSP90 chaperone/DNA topoisomerase II/histidine kinase"/>
    <property type="match status" value="1"/>
</dbReference>
<evidence type="ECO:0000256" key="1">
    <source>
        <dbReference type="ARBA" id="ARBA00000085"/>
    </source>
</evidence>
<evidence type="ECO:0000256" key="4">
    <source>
        <dbReference type="ARBA" id="ARBA00022679"/>
    </source>
</evidence>
<dbReference type="PANTHER" id="PTHR43711">
    <property type="entry name" value="TWO-COMPONENT HISTIDINE KINASE"/>
    <property type="match status" value="1"/>
</dbReference>
<dbReference type="AlphaFoldDB" id="A0A6I4IIJ6"/>
<dbReference type="InterPro" id="IPR036097">
    <property type="entry name" value="HisK_dim/P_sf"/>
</dbReference>
<dbReference type="EC" id="2.7.13.3" evidence="2"/>
<evidence type="ECO:0000256" key="2">
    <source>
        <dbReference type="ARBA" id="ARBA00012438"/>
    </source>
</evidence>